<keyword evidence="4" id="KW-1133">Transmembrane helix</keyword>
<dbReference type="InterPro" id="IPR004995">
    <property type="entry name" value="Spore_Ger"/>
</dbReference>
<evidence type="ECO:0000313" key="6">
    <source>
        <dbReference type="Proteomes" id="UP000293142"/>
    </source>
</evidence>
<comment type="similarity">
    <text evidence="1">Belongs to the GerABKA family.</text>
</comment>
<evidence type="ECO:0000256" key="2">
    <source>
        <dbReference type="ARBA" id="ARBA00023136"/>
    </source>
</evidence>
<evidence type="ECO:0000256" key="3">
    <source>
        <dbReference type="SAM" id="MobiDB-lite"/>
    </source>
</evidence>
<feature type="transmembrane region" description="Helical" evidence="4">
    <location>
        <begin position="365"/>
        <end position="389"/>
    </location>
</feature>
<accession>A0A4Q9DKR2</accession>
<dbReference type="InterPro" id="IPR050768">
    <property type="entry name" value="UPF0353/GerABKA_families"/>
</dbReference>
<reference evidence="5 6" key="1">
    <citation type="submission" date="2019-02" db="EMBL/GenBank/DDBJ databases">
        <title>Paenibacillus sp. nov., isolated from surface-sterilized tissue of Thalictrum simplex L.</title>
        <authorList>
            <person name="Tuo L."/>
        </authorList>
    </citation>
    <scope>NUCLEOTIDE SEQUENCE [LARGE SCALE GENOMIC DNA]</scope>
    <source>
        <strain evidence="5 6">N2SHLJ1</strain>
    </source>
</reference>
<feature type="transmembrane region" description="Helical" evidence="4">
    <location>
        <begin position="326"/>
        <end position="344"/>
    </location>
</feature>
<protein>
    <submittedName>
        <fullName evidence="5">Spore germination protein</fullName>
    </submittedName>
</protein>
<dbReference type="OrthoDB" id="1726708at2"/>
<dbReference type="AlphaFoldDB" id="A0A4Q9DKR2"/>
<comment type="caution">
    <text evidence="5">The sequence shown here is derived from an EMBL/GenBank/DDBJ whole genome shotgun (WGS) entry which is preliminary data.</text>
</comment>
<keyword evidence="2 4" id="KW-0472">Membrane</keyword>
<keyword evidence="4" id="KW-0812">Transmembrane</keyword>
<feature type="transmembrane region" description="Helical" evidence="4">
    <location>
        <begin position="287"/>
        <end position="306"/>
    </location>
</feature>
<name>A0A4Q9DKR2_9BACL</name>
<evidence type="ECO:0000256" key="1">
    <source>
        <dbReference type="ARBA" id="ARBA00005278"/>
    </source>
</evidence>
<feature type="transmembrane region" description="Helical" evidence="4">
    <location>
        <begin position="409"/>
        <end position="435"/>
    </location>
</feature>
<dbReference type="Pfam" id="PF03323">
    <property type="entry name" value="GerA"/>
    <property type="match status" value="1"/>
</dbReference>
<evidence type="ECO:0000256" key="4">
    <source>
        <dbReference type="SAM" id="Phobius"/>
    </source>
</evidence>
<dbReference type="PANTHER" id="PTHR22550:SF5">
    <property type="entry name" value="LEUCINE ZIPPER PROTEIN 4"/>
    <property type="match status" value="1"/>
</dbReference>
<keyword evidence="6" id="KW-1185">Reference proteome</keyword>
<organism evidence="5 6">
    <name type="scientific">Paenibacillus thalictri</name>
    <dbReference type="NCBI Taxonomy" id="2527873"/>
    <lineage>
        <taxon>Bacteria</taxon>
        <taxon>Bacillati</taxon>
        <taxon>Bacillota</taxon>
        <taxon>Bacilli</taxon>
        <taxon>Bacillales</taxon>
        <taxon>Paenibacillaceae</taxon>
        <taxon>Paenibacillus</taxon>
    </lineage>
</organism>
<dbReference type="Proteomes" id="UP000293142">
    <property type="component" value="Unassembled WGS sequence"/>
</dbReference>
<evidence type="ECO:0000313" key="5">
    <source>
        <dbReference type="EMBL" id="TBL74636.1"/>
    </source>
</evidence>
<dbReference type="PANTHER" id="PTHR22550">
    <property type="entry name" value="SPORE GERMINATION PROTEIN"/>
    <property type="match status" value="1"/>
</dbReference>
<proteinExistence type="inferred from homology"/>
<gene>
    <name evidence="5" type="ORF">EYB31_25295</name>
</gene>
<dbReference type="EMBL" id="SIRE01000019">
    <property type="protein sequence ID" value="TBL74636.1"/>
    <property type="molecule type" value="Genomic_DNA"/>
</dbReference>
<dbReference type="GO" id="GO:0016020">
    <property type="term" value="C:membrane"/>
    <property type="evidence" value="ECO:0007669"/>
    <property type="project" value="InterPro"/>
</dbReference>
<dbReference type="RefSeq" id="WP_131016221.1">
    <property type="nucleotide sequence ID" value="NZ_SIRE01000019.1"/>
</dbReference>
<feature type="region of interest" description="Disordered" evidence="3">
    <location>
        <begin position="120"/>
        <end position="141"/>
    </location>
</feature>
<dbReference type="GO" id="GO:0009847">
    <property type="term" value="P:spore germination"/>
    <property type="evidence" value="ECO:0007669"/>
    <property type="project" value="InterPro"/>
</dbReference>
<sequence length="480" mass="53330">MTDKSKEESMLRELFRLCDDVKFDKLELPNPDDGPSASVLLIYSDGLCDVKQLESFIIPTLLEVYRNNAVPNGEALENQIKIRLNQLTSAHNGQELVRRVFQGELLLLFEPIQRTYSVNLSAPPSRETEESNTEVSVKGPRDGFTEESSLNIALIRKRLKTNELAVHHYTFGQQTETQVSLLYMQNMINQETLNEIQTKLENLNLQELTSATQLEEVLAGFSLFPMFVYSGRPDYAVNSLLHGRFVLLTNGSPTASIAPVNLTFVLNSSEDSHSFNLFVMFTRLMRILGLLFSLLLPGFWIALVSFHQDQLPFSLLATLVISRQGVPLPVPLEAFVMLLLFELFREAGMRLPSTFGQTLSVVGGLIIGQAAISAGITAAGILVVVALSVLSTFTLVNQNMVGVVSILRIVILLISGALGVFGFLICLMGLVVYLVNQRSFGIYYMEPLAPPSFAELWKIAVRTPWGKIISVPAFLKKQKQ</sequence>
<dbReference type="PIRSF" id="PIRSF005690">
    <property type="entry name" value="GerBA"/>
    <property type="match status" value="1"/>
</dbReference>